<name>A0A0J9HE97_AJEDA</name>
<dbReference type="AlphaFoldDB" id="A0A0J9HE97"/>
<evidence type="ECO:0000256" key="1">
    <source>
        <dbReference type="SAM" id="MobiDB-lite"/>
    </source>
</evidence>
<evidence type="ECO:0000313" key="2">
    <source>
        <dbReference type="EMBL" id="KMW67409.1"/>
    </source>
</evidence>
<dbReference type="Proteomes" id="UP000007802">
    <property type="component" value="Unassembled WGS sequence"/>
</dbReference>
<dbReference type="EMBL" id="GG749423">
    <property type="protein sequence ID" value="KMW67409.1"/>
    <property type="molecule type" value="Genomic_DNA"/>
</dbReference>
<gene>
    <name evidence="2" type="ORF">BDDG_12107</name>
</gene>
<feature type="region of interest" description="Disordered" evidence="1">
    <location>
        <begin position="52"/>
        <end position="105"/>
    </location>
</feature>
<proteinExistence type="predicted"/>
<reference evidence="2" key="1">
    <citation type="submission" date="2010-03" db="EMBL/GenBank/DDBJ databases">
        <title>Annotation of Blastomyces dermatitidis strain ATCC 18188.</title>
        <authorList>
            <consortium name="The Broad Institute Genome Sequencing Platform"/>
            <consortium name="Broad Institute Genome Sequencing Center for Infectious Disease."/>
            <person name="Cuomo C."/>
            <person name="Klein B."/>
            <person name="Sullivan T."/>
            <person name="Heitman J."/>
            <person name="Young S."/>
            <person name="Zeng Q."/>
            <person name="Gargeya S."/>
            <person name="Alvarado L."/>
            <person name="Berlin A.M."/>
            <person name="Chapman S.B."/>
            <person name="Chen Z."/>
            <person name="Freedman E."/>
            <person name="Gellesch M."/>
            <person name="Goldberg J."/>
            <person name="Griggs A."/>
            <person name="Gujja S."/>
            <person name="Heilman E."/>
            <person name="Heiman D."/>
            <person name="Howarth C."/>
            <person name="Mehta T."/>
            <person name="Neiman D."/>
            <person name="Pearson M."/>
            <person name="Roberts A."/>
            <person name="Saif S."/>
            <person name="Shea T."/>
            <person name="Shenoy N."/>
            <person name="Sisk P."/>
            <person name="Stolte C."/>
            <person name="Sykes S."/>
            <person name="White J."/>
            <person name="Yandava C."/>
            <person name="Haas B."/>
            <person name="Nusbaum C."/>
            <person name="Birren B."/>
        </authorList>
    </citation>
    <scope>NUCLEOTIDE SEQUENCE</scope>
    <source>
        <strain evidence="2">ATCC 18188</strain>
    </source>
</reference>
<accession>A0A0J9HE97</accession>
<organism evidence="2">
    <name type="scientific">Ajellomyces dermatitidis (strain ATCC 18188 / CBS 674.68)</name>
    <name type="common">Blastomyces dermatitidis</name>
    <dbReference type="NCBI Taxonomy" id="653446"/>
    <lineage>
        <taxon>Eukaryota</taxon>
        <taxon>Fungi</taxon>
        <taxon>Dikarya</taxon>
        <taxon>Ascomycota</taxon>
        <taxon>Pezizomycotina</taxon>
        <taxon>Eurotiomycetes</taxon>
        <taxon>Eurotiomycetidae</taxon>
        <taxon>Onygenales</taxon>
        <taxon>Ajellomycetaceae</taxon>
        <taxon>Blastomyces</taxon>
    </lineage>
</organism>
<protein>
    <submittedName>
        <fullName evidence="2">Uncharacterized protein</fullName>
    </submittedName>
</protein>
<sequence>MRDWLTSRSIDNKKANLPRELDPEINDVLQKVCFIIRLIYFIHSLQKIELTTQPPITNKRAPDESDSGTSTPSWTAAGGAYPRCRSMRESKALHGHKQSARANQSPLLQSPSVALLSNPILPPRPPLLMPCHDANMQTIFYSRPLVG</sequence>